<evidence type="ECO:0000256" key="1">
    <source>
        <dbReference type="SAM" id="SignalP"/>
    </source>
</evidence>
<feature type="chain" id="PRO_5021831285" description="Copper chaperone PCu(A)C" evidence="1">
    <location>
        <begin position="20"/>
        <end position="139"/>
    </location>
</feature>
<proteinExistence type="predicted"/>
<feature type="signal peptide" evidence="1">
    <location>
        <begin position="1"/>
        <end position="19"/>
    </location>
</feature>
<organism evidence="2 3">
    <name type="scientific">Aliikangiella marina</name>
    <dbReference type="NCBI Taxonomy" id="1712262"/>
    <lineage>
        <taxon>Bacteria</taxon>
        <taxon>Pseudomonadati</taxon>
        <taxon>Pseudomonadota</taxon>
        <taxon>Gammaproteobacteria</taxon>
        <taxon>Oceanospirillales</taxon>
        <taxon>Pleioneaceae</taxon>
        <taxon>Aliikangiella</taxon>
    </lineage>
</organism>
<dbReference type="RefSeq" id="WP_142887976.1">
    <property type="nucleotide sequence ID" value="NZ_VIKR01000001.1"/>
</dbReference>
<evidence type="ECO:0008006" key="4">
    <source>
        <dbReference type="Google" id="ProtNLM"/>
    </source>
</evidence>
<protein>
    <recommendedName>
        <fullName evidence="4">Copper chaperone PCu(A)C</fullName>
    </recommendedName>
</protein>
<comment type="caution">
    <text evidence="2">The sequence shown here is derived from an EMBL/GenBank/DDBJ whole genome shotgun (WGS) entry which is preliminary data.</text>
</comment>
<keyword evidence="3" id="KW-1185">Reference proteome</keyword>
<evidence type="ECO:0000313" key="3">
    <source>
        <dbReference type="Proteomes" id="UP000317839"/>
    </source>
</evidence>
<keyword evidence="1" id="KW-0732">Signal</keyword>
<dbReference type="EMBL" id="VIKR01000001">
    <property type="protein sequence ID" value="TQV76616.1"/>
    <property type="molecule type" value="Genomic_DNA"/>
</dbReference>
<dbReference type="AlphaFoldDB" id="A0A545THF4"/>
<name>A0A545THF4_9GAMM</name>
<evidence type="ECO:0000313" key="2">
    <source>
        <dbReference type="EMBL" id="TQV76616.1"/>
    </source>
</evidence>
<dbReference type="Proteomes" id="UP000317839">
    <property type="component" value="Unassembled WGS sequence"/>
</dbReference>
<gene>
    <name evidence="2" type="ORF">FLL45_01265</name>
</gene>
<reference evidence="2 3" key="1">
    <citation type="submission" date="2019-06" db="EMBL/GenBank/DDBJ databases">
        <title>Draft genome of Aliikangiella marina GYP-15.</title>
        <authorList>
            <person name="Wang G."/>
        </authorList>
    </citation>
    <scope>NUCLEOTIDE SEQUENCE [LARGE SCALE GENOMIC DNA]</scope>
    <source>
        <strain evidence="2 3">GYP-15</strain>
    </source>
</reference>
<accession>A0A545THF4</accession>
<sequence length="139" mass="15680">MKQYWVAIFVLIFSPQLLADAKVLVKFVGDDHQIIRVVEYPGPKFDKQKANQALVPASNRVQLNYKSAQKPSSLTIADPRIIRLPLLDNQSAHSRPIIRDEGVYVLTLKGDNIDLKSLSLNLSGQQVQVKYSKKNIILK</sequence>